<evidence type="ECO:0000256" key="10">
    <source>
        <dbReference type="ARBA" id="ARBA00048968"/>
    </source>
</evidence>
<dbReference type="GO" id="GO:0005507">
    <property type="term" value="F:copper ion binding"/>
    <property type="evidence" value="ECO:0007669"/>
    <property type="project" value="TreeGrafter"/>
</dbReference>
<comment type="catalytic activity">
    <reaction evidence="11">
        <text>S-methyl-5'-thioadenosine + phosphate = 5-(methylsulfanyl)-alpha-D-ribose 1-phosphate + adenine</text>
        <dbReference type="Rhea" id="RHEA:11852"/>
        <dbReference type="ChEBI" id="CHEBI:16708"/>
        <dbReference type="ChEBI" id="CHEBI:17509"/>
        <dbReference type="ChEBI" id="CHEBI:43474"/>
        <dbReference type="ChEBI" id="CHEBI:58533"/>
        <dbReference type="EC" id="2.4.2.28"/>
    </reaction>
    <physiologicalReaction direction="left-to-right" evidence="11">
        <dbReference type="Rhea" id="RHEA:11853"/>
    </physiologicalReaction>
</comment>
<comment type="cofactor">
    <cofactor evidence="2">
        <name>Zn(2+)</name>
        <dbReference type="ChEBI" id="CHEBI:29105"/>
    </cofactor>
</comment>
<name>A0A1V0UPP5_9BACL</name>
<dbReference type="InterPro" id="IPR003730">
    <property type="entry name" value="Cu_polyphenol_OxRdtase"/>
</dbReference>
<evidence type="ECO:0000256" key="3">
    <source>
        <dbReference type="ARBA" id="ARBA00003215"/>
    </source>
</evidence>
<evidence type="ECO:0000313" key="14">
    <source>
        <dbReference type="Proteomes" id="UP000192727"/>
    </source>
</evidence>
<dbReference type="NCBIfam" id="TIGR00726">
    <property type="entry name" value="peptidoglycan editing factor PgeF"/>
    <property type="match status" value="1"/>
</dbReference>
<dbReference type="InterPro" id="IPR038371">
    <property type="entry name" value="Cu_polyphenol_OxRdtase_sf"/>
</dbReference>
<gene>
    <name evidence="13" type="ORF">B7C51_03635</name>
</gene>
<dbReference type="RefSeq" id="WP_083038686.1">
    <property type="nucleotide sequence ID" value="NZ_CP020557.1"/>
</dbReference>
<evidence type="ECO:0000256" key="1">
    <source>
        <dbReference type="ARBA" id="ARBA00000553"/>
    </source>
</evidence>
<keyword evidence="7" id="KW-0378">Hydrolase</keyword>
<dbReference type="Pfam" id="PF02578">
    <property type="entry name" value="Cu-oxidase_4"/>
    <property type="match status" value="1"/>
</dbReference>
<evidence type="ECO:0000313" key="13">
    <source>
        <dbReference type="EMBL" id="ARF67097.1"/>
    </source>
</evidence>
<evidence type="ECO:0000256" key="11">
    <source>
        <dbReference type="ARBA" id="ARBA00049893"/>
    </source>
</evidence>
<sequence>MEPFVAYERQGEPSLFFLERWMKDFPELTAGFTSRRGGFSHHPFESFNIGLHVQDRPEDVIHNRQLLAKTINMPFDALTFGEQVHGSKVAVVTAEDRGKGRLSRKEAIQDKDAFITNESILVLCALYADCVPLFFFDPVKKAMGIAHAGWKGTALNIASATVKAMNEQFGTKPEDLLGAVGPSIGACCYEVNDAVVDQVKKALGEQRAKPETVELIIQEQEKGTYQLNLQECNRFFMQKAGILSSRIEVTQLCTSCSNEWFFSHRKEQGKTGRMAAWIALRTDDPTKLE</sequence>
<dbReference type="GO" id="GO:0017061">
    <property type="term" value="F:S-methyl-5-thioadenosine phosphorylase activity"/>
    <property type="evidence" value="ECO:0007669"/>
    <property type="project" value="UniProtKB-EC"/>
</dbReference>
<organism evidence="13 14">
    <name type="scientific">Paenibacillus larvae subsp. pulvifaciens</name>
    <dbReference type="NCBI Taxonomy" id="1477"/>
    <lineage>
        <taxon>Bacteria</taxon>
        <taxon>Bacillati</taxon>
        <taxon>Bacillota</taxon>
        <taxon>Bacilli</taxon>
        <taxon>Bacillales</taxon>
        <taxon>Paenibacillaceae</taxon>
        <taxon>Paenibacillus</taxon>
    </lineage>
</organism>
<evidence type="ECO:0000256" key="4">
    <source>
        <dbReference type="ARBA" id="ARBA00007353"/>
    </source>
</evidence>
<evidence type="ECO:0000256" key="2">
    <source>
        <dbReference type="ARBA" id="ARBA00001947"/>
    </source>
</evidence>
<dbReference type="PANTHER" id="PTHR30616:SF2">
    <property type="entry name" value="PURINE NUCLEOSIDE PHOSPHORYLASE LACC1"/>
    <property type="match status" value="1"/>
</dbReference>
<dbReference type="PANTHER" id="PTHR30616">
    <property type="entry name" value="UNCHARACTERIZED PROTEIN YFIH"/>
    <property type="match status" value="1"/>
</dbReference>
<comment type="catalytic activity">
    <reaction evidence="10">
        <text>adenosine + phosphate = alpha-D-ribose 1-phosphate + adenine</text>
        <dbReference type="Rhea" id="RHEA:27642"/>
        <dbReference type="ChEBI" id="CHEBI:16335"/>
        <dbReference type="ChEBI" id="CHEBI:16708"/>
        <dbReference type="ChEBI" id="CHEBI:43474"/>
        <dbReference type="ChEBI" id="CHEBI:57720"/>
        <dbReference type="EC" id="2.4.2.1"/>
    </reaction>
    <physiologicalReaction direction="left-to-right" evidence="10">
        <dbReference type="Rhea" id="RHEA:27643"/>
    </physiologicalReaction>
</comment>
<keyword evidence="8" id="KW-0862">Zinc</keyword>
<dbReference type="InterPro" id="IPR011324">
    <property type="entry name" value="Cytotoxic_necrot_fac-like_cat"/>
</dbReference>
<evidence type="ECO:0000256" key="5">
    <source>
        <dbReference type="ARBA" id="ARBA00022679"/>
    </source>
</evidence>
<protein>
    <recommendedName>
        <fullName evidence="12">Purine nucleoside phosphorylase</fullName>
    </recommendedName>
</protein>
<dbReference type="AlphaFoldDB" id="A0A1V0UPP5"/>
<keyword evidence="5" id="KW-0808">Transferase</keyword>
<comment type="similarity">
    <text evidence="4 12">Belongs to the purine nucleoside phosphorylase YfiH/LACC1 family.</text>
</comment>
<dbReference type="GO" id="GO:0016787">
    <property type="term" value="F:hydrolase activity"/>
    <property type="evidence" value="ECO:0007669"/>
    <property type="project" value="UniProtKB-KW"/>
</dbReference>
<proteinExistence type="inferred from homology"/>
<evidence type="ECO:0000256" key="9">
    <source>
        <dbReference type="ARBA" id="ARBA00047989"/>
    </source>
</evidence>
<dbReference type="Gene3D" id="3.60.140.10">
    <property type="entry name" value="CNF1/YfiH-like putative cysteine hydrolases"/>
    <property type="match status" value="1"/>
</dbReference>
<reference evidence="13 14" key="1">
    <citation type="submission" date="2017-03" db="EMBL/GenBank/DDBJ databases">
        <title>Paenibacillus larvae genome sequencing.</title>
        <authorList>
            <person name="Dingman D.W."/>
        </authorList>
    </citation>
    <scope>NUCLEOTIDE SEQUENCE [LARGE SCALE GENOMIC DNA]</scope>
    <source>
        <strain evidence="13 14">SAG 10367</strain>
    </source>
</reference>
<accession>A0A1V0UPP5</accession>
<dbReference type="CDD" id="cd16833">
    <property type="entry name" value="YfiH"/>
    <property type="match status" value="1"/>
</dbReference>
<comment type="function">
    <text evidence="3">Purine nucleoside enzyme that catalyzes the phosphorolysis of adenosine and inosine nucleosides, yielding D-ribose 1-phosphate and the respective free bases, adenine and hypoxanthine. Also catalyzes the phosphorolysis of S-methyl-5'-thioadenosine into adenine and S-methyl-5-thio-alpha-D-ribose 1-phosphate. Also has adenosine deaminase activity.</text>
</comment>
<dbReference type="EMBL" id="CP020557">
    <property type="protein sequence ID" value="ARF67097.1"/>
    <property type="molecule type" value="Genomic_DNA"/>
</dbReference>
<comment type="catalytic activity">
    <reaction evidence="9">
        <text>adenosine + H2O + H(+) = inosine + NH4(+)</text>
        <dbReference type="Rhea" id="RHEA:24408"/>
        <dbReference type="ChEBI" id="CHEBI:15377"/>
        <dbReference type="ChEBI" id="CHEBI:15378"/>
        <dbReference type="ChEBI" id="CHEBI:16335"/>
        <dbReference type="ChEBI" id="CHEBI:17596"/>
        <dbReference type="ChEBI" id="CHEBI:28938"/>
        <dbReference type="EC" id="3.5.4.4"/>
    </reaction>
    <physiologicalReaction direction="left-to-right" evidence="9">
        <dbReference type="Rhea" id="RHEA:24409"/>
    </physiologicalReaction>
</comment>
<evidence type="ECO:0000256" key="12">
    <source>
        <dbReference type="RuleBase" id="RU361274"/>
    </source>
</evidence>
<evidence type="ECO:0000256" key="8">
    <source>
        <dbReference type="ARBA" id="ARBA00022833"/>
    </source>
</evidence>
<keyword evidence="6" id="KW-0479">Metal-binding</keyword>
<dbReference type="SUPFAM" id="SSF64438">
    <property type="entry name" value="CNF1/YfiH-like putative cysteine hydrolases"/>
    <property type="match status" value="1"/>
</dbReference>
<dbReference type="Proteomes" id="UP000192727">
    <property type="component" value="Chromosome"/>
</dbReference>
<comment type="catalytic activity">
    <reaction evidence="1">
        <text>inosine + phosphate = alpha-D-ribose 1-phosphate + hypoxanthine</text>
        <dbReference type="Rhea" id="RHEA:27646"/>
        <dbReference type="ChEBI" id="CHEBI:17368"/>
        <dbReference type="ChEBI" id="CHEBI:17596"/>
        <dbReference type="ChEBI" id="CHEBI:43474"/>
        <dbReference type="ChEBI" id="CHEBI:57720"/>
        <dbReference type="EC" id="2.4.2.1"/>
    </reaction>
    <physiologicalReaction direction="left-to-right" evidence="1">
        <dbReference type="Rhea" id="RHEA:27647"/>
    </physiologicalReaction>
</comment>
<evidence type="ECO:0000256" key="7">
    <source>
        <dbReference type="ARBA" id="ARBA00022801"/>
    </source>
</evidence>
<evidence type="ECO:0000256" key="6">
    <source>
        <dbReference type="ARBA" id="ARBA00022723"/>
    </source>
</evidence>